<protein>
    <recommendedName>
        <fullName evidence="2">Survival Motor Neuron Gemin2-binding domain-containing protein</fullName>
    </recommendedName>
</protein>
<feature type="region of interest" description="Disordered" evidence="1">
    <location>
        <begin position="243"/>
        <end position="306"/>
    </location>
</feature>
<reference evidence="3 4" key="1">
    <citation type="journal article" date="2019" name="Fungal Biol. Biotechnol.">
        <title>Draft genome sequence of fastidious pathogen Ceratobasidium theobromae, which causes vascular-streak dieback in Theobroma cacao.</title>
        <authorList>
            <person name="Ali S.S."/>
            <person name="Asman A."/>
            <person name="Shao J."/>
            <person name="Firmansyah A.P."/>
            <person name="Susilo A.W."/>
            <person name="Rosmana A."/>
            <person name="McMahon P."/>
            <person name="Junaid M."/>
            <person name="Guest D."/>
            <person name="Kheng T.Y."/>
            <person name="Meinhardt L.W."/>
            <person name="Bailey B.A."/>
        </authorList>
    </citation>
    <scope>NUCLEOTIDE SEQUENCE [LARGE SCALE GENOMIC DNA]</scope>
    <source>
        <strain evidence="3 4">CT2</strain>
    </source>
</reference>
<feature type="domain" description="Survival Motor Neuron Gemin2-binding" evidence="2">
    <location>
        <begin position="202"/>
        <end position="221"/>
    </location>
</feature>
<proteinExistence type="predicted"/>
<evidence type="ECO:0000259" key="2">
    <source>
        <dbReference type="Pfam" id="PF20636"/>
    </source>
</evidence>
<dbReference type="CDD" id="cd22851">
    <property type="entry name" value="SMN_N"/>
    <property type="match status" value="1"/>
</dbReference>
<keyword evidence="4" id="KW-1185">Reference proteome</keyword>
<dbReference type="OrthoDB" id="197400at2759"/>
<dbReference type="InterPro" id="IPR049481">
    <property type="entry name" value="SMN_G2-BD"/>
</dbReference>
<feature type="compositionally biased region" description="Basic and acidic residues" evidence="1">
    <location>
        <begin position="149"/>
        <end position="161"/>
    </location>
</feature>
<name>A0A5N5QPD8_9AGAM</name>
<dbReference type="EMBL" id="SSOP01000048">
    <property type="protein sequence ID" value="KAB5593016.1"/>
    <property type="molecule type" value="Genomic_DNA"/>
</dbReference>
<feature type="compositionally biased region" description="Acidic residues" evidence="1">
    <location>
        <begin position="254"/>
        <end position="277"/>
    </location>
</feature>
<evidence type="ECO:0000313" key="4">
    <source>
        <dbReference type="Proteomes" id="UP000383932"/>
    </source>
</evidence>
<evidence type="ECO:0000256" key="1">
    <source>
        <dbReference type="SAM" id="MobiDB-lite"/>
    </source>
</evidence>
<feature type="region of interest" description="Disordered" evidence="1">
    <location>
        <begin position="127"/>
        <end position="168"/>
    </location>
</feature>
<sequence>MTSVDGPFGVDRLQYPPSNPISALANLSVMRSIAAHNGERGTCIMDEFSKIKGPEQTERSGLADIAPPGTAIKVTVGSRSAQSRVSATVKGLWQYRLYMRSTWHDSRLPRVRAMNAQVECDSTNNLPQFTMFREPPYKRKRGNGAHSGQYDKRGRHNGPEYHRRHKHWDEPSESLWDAEVSSSSATKKEKPKRYQADELTQEDIWDDSALIAAWDAAVEEYESLNGPEKKWKEEPVNKSALWYAPPPKLQKENEESEEGHDEENDEGAVEEEQEIEADSLPIDFDTFVPSHDPTLGRETTHTPAIGSYPHAIPMTFPNISTLTKDEVFEKAISSSYWAGYWTALYHASSGVTGIQNETDEEEVEADEMVHVEDVADTSQQTES</sequence>
<dbReference type="Pfam" id="PF20636">
    <property type="entry name" value="SMN_G2-BD"/>
    <property type="match status" value="1"/>
</dbReference>
<gene>
    <name evidence="3" type="ORF">CTheo_3570</name>
</gene>
<accession>A0A5N5QPD8</accession>
<comment type="caution">
    <text evidence="3">The sequence shown here is derived from an EMBL/GenBank/DDBJ whole genome shotgun (WGS) entry which is preliminary data.</text>
</comment>
<dbReference type="Proteomes" id="UP000383932">
    <property type="component" value="Unassembled WGS sequence"/>
</dbReference>
<evidence type="ECO:0000313" key="3">
    <source>
        <dbReference type="EMBL" id="KAB5593016.1"/>
    </source>
</evidence>
<organism evidence="3 4">
    <name type="scientific">Ceratobasidium theobromae</name>
    <dbReference type="NCBI Taxonomy" id="1582974"/>
    <lineage>
        <taxon>Eukaryota</taxon>
        <taxon>Fungi</taxon>
        <taxon>Dikarya</taxon>
        <taxon>Basidiomycota</taxon>
        <taxon>Agaricomycotina</taxon>
        <taxon>Agaricomycetes</taxon>
        <taxon>Cantharellales</taxon>
        <taxon>Ceratobasidiaceae</taxon>
        <taxon>Ceratobasidium</taxon>
    </lineage>
</organism>
<dbReference type="AlphaFoldDB" id="A0A5N5QPD8"/>